<comment type="caution">
    <text evidence="1">The sequence shown here is derived from an EMBL/GenBank/DDBJ whole genome shotgun (WGS) entry which is preliminary data.</text>
</comment>
<evidence type="ECO:0000313" key="1">
    <source>
        <dbReference type="EMBL" id="KAJ9657451.1"/>
    </source>
</evidence>
<protein>
    <submittedName>
        <fullName evidence="1">Uncharacterized protein</fullName>
    </submittedName>
</protein>
<sequence>MSSITDPLILQLYDKLRQTFGLGDNDLFQMEMPARLLEMGNYHYNGSDTLNAQQVKPPSVAEAEFRLADGMLNLSNLVGGPNGNKLSESYDEVLFGLAPANVETSAELDKLVPDQQKIFDWLYEEVPNFDPPASDLLSMIPDDKNLPNKPDVIEEKKPSAQTKKLRDPSLTPKIPRIDLYQKLLDVYEAERFRWAQYKNDARPANDEPQAKWDTYDRLLTTYAPVIDSKLEALWAVLLVRGQYHRVRKYISYIDIQTAGEALQRAKESLRASVSRSIDDTEDIYPVIFTPNNWAKYLSTNFRPEDLLADAENTRSQLRDAEKDRALLTMRRDALLAGRQDIKALEKAAVDASNALRTAQVAMVKGYGETAINCIQLYFDIVTKQARNKIEATIALTETNKAELDAALIKSAEPPLSPDQWKSLVDMQTKCLQSQANVAMANDAYSDAQLAASKARGEDPANSLEVLSERIQSLTMDIDYYQKMLQASDNPMGVEITKIGEDGKPQATKTAVPGPSTPEVAPVAPPSQDGASIWQYFVIDSKKAEASSTKLSSTSVSHSDWSFGLWFASGSGHSDSATSDSSNKATNKNTDIQIGFRAMKVTIDRPWFNAQLLGQTKEFFHFNANKISAGNPPTIHESLKNGDHVDGSNCIIPSWATAFVVVKDVHIIMSSHTKFEESEIHDMKSSSGSGGGFLCFQVSKSSSSSDHRDSFSMKSDDQHISIRIPAPQILGWISQLAPEDHSVNTYTPFNDKEFAKPPSTVKDLEASNLNMMTRDIGEAGMLTPPKSPKLR</sequence>
<evidence type="ECO:0000313" key="2">
    <source>
        <dbReference type="Proteomes" id="UP001172386"/>
    </source>
</evidence>
<accession>A0ACC3A984</accession>
<dbReference type="EMBL" id="JAPDRQ010000064">
    <property type="protein sequence ID" value="KAJ9657451.1"/>
    <property type="molecule type" value="Genomic_DNA"/>
</dbReference>
<gene>
    <name evidence="1" type="ORF">H2198_004326</name>
</gene>
<organism evidence="1 2">
    <name type="scientific">Neophaeococcomyces mojaviensis</name>
    <dbReference type="NCBI Taxonomy" id="3383035"/>
    <lineage>
        <taxon>Eukaryota</taxon>
        <taxon>Fungi</taxon>
        <taxon>Dikarya</taxon>
        <taxon>Ascomycota</taxon>
        <taxon>Pezizomycotina</taxon>
        <taxon>Eurotiomycetes</taxon>
        <taxon>Chaetothyriomycetidae</taxon>
        <taxon>Chaetothyriales</taxon>
        <taxon>Chaetothyriales incertae sedis</taxon>
        <taxon>Neophaeococcomyces</taxon>
    </lineage>
</organism>
<keyword evidence="2" id="KW-1185">Reference proteome</keyword>
<name>A0ACC3A984_9EURO</name>
<dbReference type="Proteomes" id="UP001172386">
    <property type="component" value="Unassembled WGS sequence"/>
</dbReference>
<reference evidence="1" key="1">
    <citation type="submission" date="2022-10" db="EMBL/GenBank/DDBJ databases">
        <title>Culturing micro-colonial fungi from biological soil crusts in the Mojave desert and describing Neophaeococcomyces mojavensis, and introducing the new genera and species Taxawa tesnikishii.</title>
        <authorList>
            <person name="Kurbessoian T."/>
            <person name="Stajich J.E."/>
        </authorList>
    </citation>
    <scope>NUCLEOTIDE SEQUENCE</scope>
    <source>
        <strain evidence="1">JES_112</strain>
    </source>
</reference>
<proteinExistence type="predicted"/>